<accession>A0A3E5EIC9</accession>
<evidence type="ECO:0000256" key="1">
    <source>
        <dbReference type="SAM" id="Phobius"/>
    </source>
</evidence>
<comment type="caution">
    <text evidence="3">The sequence shown here is derived from an EMBL/GenBank/DDBJ whole genome shotgun (WGS) entry which is preliminary data.</text>
</comment>
<organism evidence="3 4">
    <name type="scientific">Dorea formicigenerans</name>
    <dbReference type="NCBI Taxonomy" id="39486"/>
    <lineage>
        <taxon>Bacteria</taxon>
        <taxon>Bacillati</taxon>
        <taxon>Bacillota</taxon>
        <taxon>Clostridia</taxon>
        <taxon>Lachnospirales</taxon>
        <taxon>Lachnospiraceae</taxon>
        <taxon>Dorea</taxon>
    </lineage>
</organism>
<evidence type="ECO:0000259" key="2">
    <source>
        <dbReference type="Pfam" id="PF04892"/>
    </source>
</evidence>
<name>A0A3E5EIC9_9FIRM</name>
<keyword evidence="1" id="KW-0472">Membrane</keyword>
<dbReference type="Pfam" id="PF04892">
    <property type="entry name" value="VanZ"/>
    <property type="match status" value="1"/>
</dbReference>
<proteinExistence type="predicted"/>
<dbReference type="EMBL" id="QSVB01000018">
    <property type="protein sequence ID" value="RGN88404.1"/>
    <property type="molecule type" value="Genomic_DNA"/>
</dbReference>
<dbReference type="AlphaFoldDB" id="A0A3E5EIC9"/>
<feature type="transmembrane region" description="Helical" evidence="1">
    <location>
        <begin position="99"/>
        <end position="119"/>
    </location>
</feature>
<feature type="transmembrane region" description="Helical" evidence="1">
    <location>
        <begin position="27"/>
        <end position="43"/>
    </location>
</feature>
<keyword evidence="1" id="KW-0812">Transmembrane</keyword>
<evidence type="ECO:0000313" key="3">
    <source>
        <dbReference type="EMBL" id="RGN88404.1"/>
    </source>
</evidence>
<reference evidence="3 4" key="1">
    <citation type="submission" date="2018-08" db="EMBL/GenBank/DDBJ databases">
        <title>A genome reference for cultivated species of the human gut microbiota.</title>
        <authorList>
            <person name="Zou Y."/>
            <person name="Xue W."/>
            <person name="Luo G."/>
        </authorList>
    </citation>
    <scope>NUCLEOTIDE SEQUENCE [LARGE SCALE GENOMIC DNA]</scope>
    <source>
        <strain evidence="3 4">OM03-2</strain>
    </source>
</reference>
<feature type="domain" description="VanZ-like" evidence="2">
    <location>
        <begin position="38"/>
        <end position="146"/>
    </location>
</feature>
<feature type="transmembrane region" description="Helical" evidence="1">
    <location>
        <begin position="131"/>
        <end position="148"/>
    </location>
</feature>
<protein>
    <submittedName>
        <fullName evidence="3">VanZ family protein</fullName>
    </submittedName>
</protein>
<dbReference type="Proteomes" id="UP000260841">
    <property type="component" value="Unassembled WGS sequence"/>
</dbReference>
<dbReference type="InterPro" id="IPR006976">
    <property type="entry name" value="VanZ-like"/>
</dbReference>
<keyword evidence="1" id="KW-1133">Transmembrane helix</keyword>
<gene>
    <name evidence="3" type="ORF">DXB36_13655</name>
</gene>
<evidence type="ECO:0000313" key="4">
    <source>
        <dbReference type="Proteomes" id="UP000260841"/>
    </source>
</evidence>
<sequence length="153" mass="17602">MNITEKELMFLILVSCIVWKLRKKKPCISVIYSIFLIIYITLIRRAPGYIEPVRFHIGEWKEAGFWVGGILNILLYVPFGYTCYRYITGMRKVEKEQYVMRNIVLAGACLSIACEMTQYITKRGCADINDVLFNILGIIVGVALAFKVRGSKY</sequence>
<feature type="transmembrane region" description="Helical" evidence="1">
    <location>
        <begin position="63"/>
        <end position="87"/>
    </location>
</feature>